<keyword evidence="2" id="KW-1185">Reference proteome</keyword>
<evidence type="ECO:0000313" key="2">
    <source>
        <dbReference type="Proteomes" id="UP000678545"/>
    </source>
</evidence>
<gene>
    <name evidence="1" type="ORF">KDM90_05660</name>
</gene>
<dbReference type="EMBL" id="JAGSPJ010000002">
    <property type="protein sequence ID" value="MBR7799482.1"/>
    <property type="molecule type" value="Genomic_DNA"/>
</dbReference>
<evidence type="ECO:0000313" key="1">
    <source>
        <dbReference type="EMBL" id="MBR7799482.1"/>
    </source>
</evidence>
<accession>A0A941E1S4</accession>
<comment type="caution">
    <text evidence="1">The sequence shown here is derived from an EMBL/GenBank/DDBJ whole genome shotgun (WGS) entry which is preliminary data.</text>
</comment>
<proteinExistence type="predicted"/>
<organism evidence="1 2">
    <name type="scientific">Undibacterium fentianense</name>
    <dbReference type="NCBI Taxonomy" id="2828728"/>
    <lineage>
        <taxon>Bacteria</taxon>
        <taxon>Pseudomonadati</taxon>
        <taxon>Pseudomonadota</taxon>
        <taxon>Betaproteobacteria</taxon>
        <taxon>Burkholderiales</taxon>
        <taxon>Oxalobacteraceae</taxon>
        <taxon>Undibacterium</taxon>
    </lineage>
</organism>
<sequence>MNIVLNELKIKATFLHKKIELDDQTTLTLIKKLSRQRRWPVPEQWQHKHCLNLIAAKYGFHDWQHAHHIFSGLAKIGEDMGDFWQENLGFINHWFASYQEALDYLAQDKNAYLLPYRQQFMVVKSEYLEALHFQPNHICWLQFERNLCSAYGSDSWLELALYRLKQLG</sequence>
<protein>
    <submittedName>
        <fullName evidence="1">Uncharacterized protein</fullName>
    </submittedName>
</protein>
<dbReference type="RefSeq" id="WP_212674636.1">
    <property type="nucleotide sequence ID" value="NZ_JAGSPJ010000002.1"/>
</dbReference>
<reference evidence="1" key="1">
    <citation type="submission" date="2021-04" db="EMBL/GenBank/DDBJ databases">
        <title>novel species isolated from subtropical streams in China.</title>
        <authorList>
            <person name="Lu H."/>
        </authorList>
    </citation>
    <scope>NUCLEOTIDE SEQUENCE</scope>
    <source>
        <strain evidence="1">FT137W</strain>
    </source>
</reference>
<dbReference type="Proteomes" id="UP000678545">
    <property type="component" value="Unassembled WGS sequence"/>
</dbReference>
<name>A0A941E1S4_9BURK</name>
<dbReference type="AlphaFoldDB" id="A0A941E1S4"/>